<sequence length="38" mass="4499">MIDFISLKNRNDFSFGFSYFKRVKDIPSITRNVLSTKL</sequence>
<protein>
    <submittedName>
        <fullName evidence="1">Uncharacterized protein</fullName>
    </submittedName>
</protein>
<gene>
    <name evidence="1" type="ordered locus">BCAH187_A3291</name>
</gene>
<dbReference type="Proteomes" id="UP000002214">
    <property type="component" value="Chromosome"/>
</dbReference>
<proteinExistence type="predicted"/>
<name>B7HXS8_BACC7</name>
<organism evidence="1 2">
    <name type="scientific">Bacillus cereus (strain AH187)</name>
    <dbReference type="NCBI Taxonomy" id="405534"/>
    <lineage>
        <taxon>Bacteria</taxon>
        <taxon>Bacillati</taxon>
        <taxon>Bacillota</taxon>
        <taxon>Bacilli</taxon>
        <taxon>Bacillales</taxon>
        <taxon>Bacillaceae</taxon>
        <taxon>Bacillus</taxon>
        <taxon>Bacillus cereus group</taxon>
    </lineage>
</organism>
<dbReference type="EMBL" id="CP001177">
    <property type="protein sequence ID" value="ACJ82427.1"/>
    <property type="molecule type" value="Genomic_DNA"/>
</dbReference>
<evidence type="ECO:0000313" key="1">
    <source>
        <dbReference type="EMBL" id="ACJ82427.1"/>
    </source>
</evidence>
<dbReference type="AlphaFoldDB" id="B7HXS8"/>
<accession>B7HXS8</accession>
<dbReference type="KEGG" id="bcr:BCAH187_A3291"/>
<reference evidence="1 2" key="1">
    <citation type="submission" date="2008-10" db="EMBL/GenBank/DDBJ databases">
        <title>Genome sequence of Bacillus cereus AH187.</title>
        <authorList>
            <person name="Dodson R.J."/>
            <person name="Durkin A.S."/>
            <person name="Rosovitz M.J."/>
            <person name="Rasko D.A."/>
            <person name="Kolsto A.B."/>
            <person name="Okstad O.A."/>
            <person name="Ravel J."/>
            <person name="Sutton G."/>
        </authorList>
    </citation>
    <scope>NUCLEOTIDE SEQUENCE [LARGE SCALE GENOMIC DNA]</scope>
    <source>
        <strain evidence="1 2">AH187</strain>
    </source>
</reference>
<dbReference type="HOGENOM" id="CLU_3324083_0_0_9"/>
<evidence type="ECO:0000313" key="2">
    <source>
        <dbReference type="Proteomes" id="UP000002214"/>
    </source>
</evidence>